<dbReference type="FunFam" id="3.40.50.10420:FF:000003">
    <property type="entry name" value="5-formyltetrahydrofolate cyclo-ligase"/>
    <property type="match status" value="1"/>
</dbReference>
<comment type="caution">
    <text evidence="2">The sequence shown here is derived from an EMBL/GenBank/DDBJ whole genome shotgun (WGS) entry which is preliminary data.</text>
</comment>
<dbReference type="EMBL" id="JBAMMX010000019">
    <property type="protein sequence ID" value="KAK6922101.1"/>
    <property type="molecule type" value="Genomic_DNA"/>
</dbReference>
<dbReference type="Pfam" id="PF01812">
    <property type="entry name" value="5-FTHF_cyc-lig"/>
    <property type="match status" value="1"/>
</dbReference>
<dbReference type="InterPro" id="IPR024185">
    <property type="entry name" value="FTHF_cligase-like_sf"/>
</dbReference>
<keyword evidence="1" id="KW-0067">ATP-binding</keyword>
<dbReference type="AlphaFoldDB" id="A0AAN8V1W0"/>
<comment type="similarity">
    <text evidence="1">Belongs to the 5-formyltetrahydrofolate cyclo-ligase family.</text>
</comment>
<keyword evidence="1" id="KW-0460">Magnesium</keyword>
<dbReference type="InterPro" id="IPR037171">
    <property type="entry name" value="NagB/RpiA_transferase-like"/>
</dbReference>
<accession>A0AAN8V1W0</accession>
<gene>
    <name evidence="2" type="ORF">RJ641_012608</name>
</gene>
<keyword evidence="1" id="KW-0547">Nucleotide-binding</keyword>
<evidence type="ECO:0000313" key="2">
    <source>
        <dbReference type="EMBL" id="KAK6922101.1"/>
    </source>
</evidence>
<dbReference type="EC" id="6.3.3.2" evidence="1"/>
<keyword evidence="3" id="KW-1185">Reference proteome</keyword>
<sequence>MLHVYSCTTTARSSRLLTSLQVASMSSSHTLALTLPFHTQFSSRCAILRSSVNKNTQRSFVTMNGNGDTPDNLDLIFEQKHSLRSKIRRALKSMDPIQRSHEDNMIQDIVLQAPWFRSSDSICAYITCDALREVSTSRILSAFLTDPSNDYKRLYVPRVEDKNSNMRMLKITNVNDLVASSMNILEPEPVDRSGNMREDVMQATEPVDLFILPGLAFDRSGRRLGRCGGYYDLFLRNYRQRAEEKSWKQPLLVALCYSVQIMDEGSIPVTPFDIPVDALVSPAGFIPISPSAFKWSC</sequence>
<dbReference type="SUPFAM" id="SSF100950">
    <property type="entry name" value="NagB/RpiA/CoA transferase-like"/>
    <property type="match status" value="1"/>
</dbReference>
<name>A0AAN8V1W0_9MAGN</name>
<dbReference type="Proteomes" id="UP001370490">
    <property type="component" value="Unassembled WGS sequence"/>
</dbReference>
<reference evidence="2 3" key="1">
    <citation type="submission" date="2023-12" db="EMBL/GenBank/DDBJ databases">
        <title>A high-quality genome assembly for Dillenia turbinata (Dilleniales).</title>
        <authorList>
            <person name="Chanderbali A."/>
        </authorList>
    </citation>
    <scope>NUCLEOTIDE SEQUENCE [LARGE SCALE GENOMIC DNA]</scope>
    <source>
        <strain evidence="2">LSX21</strain>
        <tissue evidence="2">Leaf</tissue>
    </source>
</reference>
<dbReference type="GO" id="GO:0046872">
    <property type="term" value="F:metal ion binding"/>
    <property type="evidence" value="ECO:0007669"/>
    <property type="project" value="UniProtKB-KW"/>
</dbReference>
<dbReference type="PANTHER" id="PTHR23407">
    <property type="entry name" value="ATPASE INHIBITOR/5-FORMYLTETRAHYDROFOLATE CYCLO-LIGASE"/>
    <property type="match status" value="1"/>
</dbReference>
<keyword evidence="1" id="KW-0479">Metal-binding</keyword>
<evidence type="ECO:0000313" key="3">
    <source>
        <dbReference type="Proteomes" id="UP001370490"/>
    </source>
</evidence>
<dbReference type="NCBIfam" id="TIGR02727">
    <property type="entry name" value="MTHFS_bact"/>
    <property type="match status" value="1"/>
</dbReference>
<proteinExistence type="inferred from homology"/>
<dbReference type="InterPro" id="IPR002698">
    <property type="entry name" value="FTHF_cligase"/>
</dbReference>
<comment type="cofactor">
    <cofactor evidence="1">
        <name>Mg(2+)</name>
        <dbReference type="ChEBI" id="CHEBI:18420"/>
    </cofactor>
</comment>
<dbReference type="GO" id="GO:0009396">
    <property type="term" value="P:folic acid-containing compound biosynthetic process"/>
    <property type="evidence" value="ECO:0007669"/>
    <property type="project" value="TreeGrafter"/>
</dbReference>
<dbReference type="GO" id="GO:0005524">
    <property type="term" value="F:ATP binding"/>
    <property type="evidence" value="ECO:0007669"/>
    <property type="project" value="UniProtKB-KW"/>
</dbReference>
<dbReference type="GO" id="GO:0030272">
    <property type="term" value="F:5-formyltetrahydrofolate cyclo-ligase activity"/>
    <property type="evidence" value="ECO:0007669"/>
    <property type="project" value="UniProtKB-EC"/>
</dbReference>
<evidence type="ECO:0000256" key="1">
    <source>
        <dbReference type="RuleBase" id="RU361279"/>
    </source>
</evidence>
<dbReference type="GO" id="GO:0035999">
    <property type="term" value="P:tetrahydrofolate interconversion"/>
    <property type="evidence" value="ECO:0007669"/>
    <property type="project" value="TreeGrafter"/>
</dbReference>
<protein>
    <recommendedName>
        <fullName evidence="1">5-formyltetrahydrofolate cyclo-ligase</fullName>
        <ecNumber evidence="1">6.3.3.2</ecNumber>
    </recommendedName>
</protein>
<dbReference type="Gene3D" id="3.40.50.10420">
    <property type="entry name" value="NagB/RpiA/CoA transferase-like"/>
    <property type="match status" value="1"/>
</dbReference>
<comment type="catalytic activity">
    <reaction evidence="1">
        <text>(6S)-5-formyl-5,6,7,8-tetrahydrofolate + ATP = (6R)-5,10-methenyltetrahydrofolate + ADP + phosphate</text>
        <dbReference type="Rhea" id="RHEA:10488"/>
        <dbReference type="ChEBI" id="CHEBI:30616"/>
        <dbReference type="ChEBI" id="CHEBI:43474"/>
        <dbReference type="ChEBI" id="CHEBI:57455"/>
        <dbReference type="ChEBI" id="CHEBI:57457"/>
        <dbReference type="ChEBI" id="CHEBI:456216"/>
        <dbReference type="EC" id="6.3.3.2"/>
    </reaction>
</comment>
<dbReference type="PANTHER" id="PTHR23407:SF10">
    <property type="entry name" value="5-FORMYLTETRAHYDROFOLATE CYCLO-LIGASE, MITOCHONDRIAL-LIKE ISOFORM X1"/>
    <property type="match status" value="1"/>
</dbReference>
<organism evidence="2 3">
    <name type="scientific">Dillenia turbinata</name>
    <dbReference type="NCBI Taxonomy" id="194707"/>
    <lineage>
        <taxon>Eukaryota</taxon>
        <taxon>Viridiplantae</taxon>
        <taxon>Streptophyta</taxon>
        <taxon>Embryophyta</taxon>
        <taxon>Tracheophyta</taxon>
        <taxon>Spermatophyta</taxon>
        <taxon>Magnoliopsida</taxon>
        <taxon>eudicotyledons</taxon>
        <taxon>Gunneridae</taxon>
        <taxon>Pentapetalae</taxon>
        <taxon>Dilleniales</taxon>
        <taxon>Dilleniaceae</taxon>
        <taxon>Dillenia</taxon>
    </lineage>
</organism>
<dbReference type="GO" id="GO:0005739">
    <property type="term" value="C:mitochondrion"/>
    <property type="evidence" value="ECO:0007669"/>
    <property type="project" value="TreeGrafter"/>
</dbReference>